<name>A0A151I4K8_9HYME</name>
<gene>
    <name evidence="1" type="ORF">ALC53_05023</name>
</gene>
<organism evidence="1 2">
    <name type="scientific">Atta colombica</name>
    <dbReference type="NCBI Taxonomy" id="520822"/>
    <lineage>
        <taxon>Eukaryota</taxon>
        <taxon>Metazoa</taxon>
        <taxon>Ecdysozoa</taxon>
        <taxon>Arthropoda</taxon>
        <taxon>Hexapoda</taxon>
        <taxon>Insecta</taxon>
        <taxon>Pterygota</taxon>
        <taxon>Neoptera</taxon>
        <taxon>Endopterygota</taxon>
        <taxon>Hymenoptera</taxon>
        <taxon>Apocrita</taxon>
        <taxon>Aculeata</taxon>
        <taxon>Formicoidea</taxon>
        <taxon>Formicidae</taxon>
        <taxon>Myrmicinae</taxon>
        <taxon>Atta</taxon>
    </lineage>
</organism>
<dbReference type="AlphaFoldDB" id="A0A151I4K8"/>
<reference evidence="1 2" key="1">
    <citation type="submission" date="2015-09" db="EMBL/GenBank/DDBJ databases">
        <title>Atta colombica WGS genome.</title>
        <authorList>
            <person name="Nygaard S."/>
            <person name="Hu H."/>
            <person name="Boomsma J."/>
            <person name="Zhang G."/>
        </authorList>
    </citation>
    <scope>NUCLEOTIDE SEQUENCE [LARGE SCALE GENOMIC DNA]</scope>
    <source>
        <strain evidence="1">Treedump-2</strain>
        <tissue evidence="1">Whole body</tissue>
    </source>
</reference>
<proteinExistence type="predicted"/>
<evidence type="ECO:0000313" key="1">
    <source>
        <dbReference type="EMBL" id="KYM84874.1"/>
    </source>
</evidence>
<keyword evidence="2" id="KW-1185">Reference proteome</keyword>
<dbReference type="EMBL" id="KQ976456">
    <property type="protein sequence ID" value="KYM84874.1"/>
    <property type="molecule type" value="Genomic_DNA"/>
</dbReference>
<dbReference type="Proteomes" id="UP000078540">
    <property type="component" value="Unassembled WGS sequence"/>
</dbReference>
<sequence>MAGKSTLAGLDFMLRKNSPRTVSVTFFISNVGSSNILNNPSSISGPCWAPHPAQISMILQTVCQMDSLYKYARVIENSSATFINLSSNSVAFFMFCSVSQASLLRAAKMSVN</sequence>
<protein>
    <submittedName>
        <fullName evidence="1">Uncharacterized protein</fullName>
    </submittedName>
</protein>
<evidence type="ECO:0000313" key="2">
    <source>
        <dbReference type="Proteomes" id="UP000078540"/>
    </source>
</evidence>
<accession>A0A151I4K8</accession>